<accession>A0ABM1W156</accession>
<evidence type="ECO:0000313" key="5">
    <source>
        <dbReference type="RefSeq" id="XP_035828399.1"/>
    </source>
</evidence>
<keyword evidence="2" id="KW-0812">Transmembrane</keyword>
<sequence length="783" mass="86382">MAETGLAVLLNWRQFSSLQKLLILASLILLASFLSSHGTLMLSFVSAVGGGIYLTNQFLLHEKASLYAEQFFYILESAYIELVSTFSKAKQVVVGNTFETPHSSVSSEIINELKCIYDSEVEKPQDGSSMVKMSTSLRLEMNSIQLLIIRDFVRSWYADFSYDAQFLKEVKCVLQDVFSVVALRLSHQNSKLIASRVIQLYRVHLTLFQKAKSSFESHQIHPKTKVPLDSKVKRHSSVDEAFENVCSFHVALENEEMELNYIRGVVSIVVFSLLQREVKEGPCSRTLLVEILSNQVLLPIMQMMSEPDWLTEIIIRLTSDEKVSSRSSVGDFSEDVIPPAEVEKTETDFILQRPLSSITENQFDSSQVFHDCIPEDIDKVSSKQLTKDVDSESKNVPEADVCDMRQRVSDESTKCVPSSVTKMKSQSLSPSLPSDSIGSDTIVLNDSTADLNSTVVNGDVTVTSHNISHSPPCAGHIPMHDTNPFFKNFREEANEMVSQSDLDGGSSVVPESQSGTDNESVDSSGEFLLDPQAILSFGRNSSVTSLESDSSSSLKHSSSLMNSTESEGGSESVHSSFPKFSSLKSFFVDSLKPSGIQNLKKPRTLSLFSSKQKGKESEPQNVPPCAPQVLVDGVPVEEANRKMSSSISSFPSISSNGDHQHYGSGSDSENTPSPGFFSSMRPFFGMSSSHYEVSHQSPAELSEESPLPTPSPTTHADHILDSISEGKDIEDSESTITKPRGLSTSYVVDDRRIFQDVAIPNTEISTEYRSSAQYCLYIIEVSF</sequence>
<feature type="transmembrane region" description="Helical" evidence="2">
    <location>
        <begin position="21"/>
        <end position="54"/>
    </location>
</feature>
<evidence type="ECO:0000313" key="4">
    <source>
        <dbReference type="Proteomes" id="UP000694888"/>
    </source>
</evidence>
<evidence type="ECO:0000256" key="2">
    <source>
        <dbReference type="SAM" id="Phobius"/>
    </source>
</evidence>
<feature type="compositionally biased region" description="Polar residues" evidence="1">
    <location>
        <begin position="663"/>
        <end position="673"/>
    </location>
</feature>
<keyword evidence="2" id="KW-1133">Transmembrane helix</keyword>
<name>A0ABM1W156_APLCA</name>
<feature type="region of interest" description="Disordered" evidence="1">
    <location>
        <begin position="495"/>
        <end position="524"/>
    </location>
</feature>
<organism evidence="4 5">
    <name type="scientific">Aplysia californica</name>
    <name type="common">California sea hare</name>
    <dbReference type="NCBI Taxonomy" id="6500"/>
    <lineage>
        <taxon>Eukaryota</taxon>
        <taxon>Metazoa</taxon>
        <taxon>Spiralia</taxon>
        <taxon>Lophotrochozoa</taxon>
        <taxon>Mollusca</taxon>
        <taxon>Gastropoda</taxon>
        <taxon>Heterobranchia</taxon>
        <taxon>Euthyneura</taxon>
        <taxon>Tectipleura</taxon>
        <taxon>Aplysiida</taxon>
        <taxon>Aplysioidea</taxon>
        <taxon>Aplysiidae</taxon>
        <taxon>Aplysia</taxon>
    </lineage>
</organism>
<feature type="region of interest" description="Disordered" evidence="1">
    <location>
        <begin position="694"/>
        <end position="718"/>
    </location>
</feature>
<feature type="region of interest" description="Disordered" evidence="1">
    <location>
        <begin position="609"/>
        <end position="628"/>
    </location>
</feature>
<proteinExistence type="predicted"/>
<dbReference type="RefSeq" id="XP_035828399.1">
    <property type="nucleotide sequence ID" value="XM_035972506.1"/>
</dbReference>
<evidence type="ECO:0000256" key="1">
    <source>
        <dbReference type="SAM" id="MobiDB-lite"/>
    </source>
</evidence>
<dbReference type="Pfam" id="PF02194">
    <property type="entry name" value="PXA"/>
    <property type="match status" value="1"/>
</dbReference>
<dbReference type="PANTHER" id="PTHR22775">
    <property type="entry name" value="SORTING NEXIN"/>
    <property type="match status" value="1"/>
</dbReference>
<gene>
    <name evidence="5" type="primary">LOC118478599</name>
</gene>
<dbReference type="PANTHER" id="PTHR22775:SF3">
    <property type="entry name" value="SORTING NEXIN-13"/>
    <property type="match status" value="1"/>
</dbReference>
<dbReference type="SMART" id="SM00313">
    <property type="entry name" value="PXA"/>
    <property type="match status" value="1"/>
</dbReference>
<feature type="domain" description="PXA" evidence="3">
    <location>
        <begin position="134"/>
        <end position="322"/>
    </location>
</feature>
<keyword evidence="4" id="KW-1185">Reference proteome</keyword>
<dbReference type="InterPro" id="IPR003114">
    <property type="entry name" value="Phox_assoc"/>
</dbReference>
<feature type="region of interest" description="Disordered" evidence="1">
    <location>
        <begin position="640"/>
        <end position="676"/>
    </location>
</feature>
<dbReference type="GeneID" id="118478599"/>
<feature type="compositionally biased region" description="Polar residues" evidence="1">
    <location>
        <begin position="509"/>
        <end position="523"/>
    </location>
</feature>
<reference evidence="5" key="1">
    <citation type="submission" date="2025-08" db="UniProtKB">
        <authorList>
            <consortium name="RefSeq"/>
        </authorList>
    </citation>
    <scope>IDENTIFICATION</scope>
</reference>
<feature type="compositionally biased region" description="Low complexity" evidence="1">
    <location>
        <begin position="644"/>
        <end position="655"/>
    </location>
</feature>
<feature type="region of interest" description="Disordered" evidence="1">
    <location>
        <begin position="545"/>
        <end position="574"/>
    </location>
</feature>
<keyword evidence="2" id="KW-0472">Membrane</keyword>
<dbReference type="Proteomes" id="UP000694888">
    <property type="component" value="Unplaced"/>
</dbReference>
<protein>
    <submittedName>
        <fullName evidence="5">Uncharacterized protein LOC118478599</fullName>
    </submittedName>
</protein>
<dbReference type="PROSITE" id="PS51207">
    <property type="entry name" value="PXA"/>
    <property type="match status" value="1"/>
</dbReference>
<evidence type="ECO:0000259" key="3">
    <source>
        <dbReference type="PROSITE" id="PS51207"/>
    </source>
</evidence>